<dbReference type="CDD" id="cd07012">
    <property type="entry name" value="PBP2_Bug_TTT"/>
    <property type="match status" value="1"/>
</dbReference>
<dbReference type="InterPro" id="IPR005064">
    <property type="entry name" value="BUG"/>
</dbReference>
<evidence type="ECO:0008006" key="5">
    <source>
        <dbReference type="Google" id="ProtNLM"/>
    </source>
</evidence>
<organism evidence="3 4">
    <name type="scientific">Bordetella genomosp. 2</name>
    <dbReference type="NCBI Taxonomy" id="1983456"/>
    <lineage>
        <taxon>Bacteria</taxon>
        <taxon>Pseudomonadati</taxon>
        <taxon>Pseudomonadota</taxon>
        <taxon>Betaproteobacteria</taxon>
        <taxon>Burkholderiales</taxon>
        <taxon>Alcaligenaceae</taxon>
        <taxon>Bordetella</taxon>
    </lineage>
</organism>
<sequence length="318" mass="33691">MKTMTSIALAAMSCALAVSAWAAEPIRLIVPTAPGGGTDGFFRVLAKDGEPHLKTSVVVVNVGGAGGSIGVSQMVRAEPDGNTLAGVWMGPVTVAPHTMPVNYGPHDYIPVLQLTSAPYVLCTRAEFPADDGAAFVDTLRQHPDQYTFGTDGAGGPAQLATARVFRPLGIRQRDIPYKGAGETLLALLGKQIDIYVGSIPPIMPYVKNGQAKCLMVTSAAKVPDLPRAISLDELQLGQEETLLWRGLLAPKGTPPERIAYLEKAFEAAAQAPGTRQFVASAGEQIVILKGDALRQRIDREYRALGELARSLRLGRPGS</sequence>
<dbReference type="SUPFAM" id="SSF53850">
    <property type="entry name" value="Periplasmic binding protein-like II"/>
    <property type="match status" value="1"/>
</dbReference>
<comment type="caution">
    <text evidence="3">The sequence shown here is derived from an EMBL/GenBank/DDBJ whole genome shotgun (WGS) entry which is preliminary data.</text>
</comment>
<comment type="similarity">
    <text evidence="1">Belongs to the UPF0065 (bug) family.</text>
</comment>
<dbReference type="Gene3D" id="3.40.190.150">
    <property type="entry name" value="Bordetella uptake gene, domain 1"/>
    <property type="match status" value="1"/>
</dbReference>
<dbReference type="PIRSF" id="PIRSF017082">
    <property type="entry name" value="YflP"/>
    <property type="match status" value="1"/>
</dbReference>
<dbReference type="Pfam" id="PF03401">
    <property type="entry name" value="TctC"/>
    <property type="match status" value="1"/>
</dbReference>
<feature type="chain" id="PRO_5012492467" description="Tripartite tricarboxylate transporter substrate binding protein" evidence="2">
    <location>
        <begin position="23"/>
        <end position="318"/>
    </location>
</feature>
<evidence type="ECO:0000313" key="3">
    <source>
        <dbReference type="EMBL" id="OZI79609.1"/>
    </source>
</evidence>
<dbReference type="Proteomes" id="UP000215633">
    <property type="component" value="Unassembled WGS sequence"/>
</dbReference>
<dbReference type="EMBL" id="NEVT01000003">
    <property type="protein sequence ID" value="OZI79609.1"/>
    <property type="molecule type" value="Genomic_DNA"/>
</dbReference>
<protein>
    <recommendedName>
        <fullName evidence="5">Tripartite tricarboxylate transporter substrate binding protein</fullName>
    </recommendedName>
</protein>
<dbReference type="Gene3D" id="3.40.190.10">
    <property type="entry name" value="Periplasmic binding protein-like II"/>
    <property type="match status" value="1"/>
</dbReference>
<dbReference type="RefSeq" id="WP_051439398.1">
    <property type="nucleotide sequence ID" value="NZ_NEVT01000003.1"/>
</dbReference>
<dbReference type="InterPro" id="IPR042100">
    <property type="entry name" value="Bug_dom1"/>
</dbReference>
<keyword evidence="2" id="KW-0732">Signal</keyword>
<reference evidence="4" key="1">
    <citation type="submission" date="2017-05" db="EMBL/GenBank/DDBJ databases">
        <title>Complete and WGS of Bordetella genogroups.</title>
        <authorList>
            <person name="Spilker T."/>
            <person name="Lipuma J."/>
        </authorList>
    </citation>
    <scope>NUCLEOTIDE SEQUENCE [LARGE SCALE GENOMIC DNA]</scope>
    <source>
        <strain evidence="4">AU8256</strain>
    </source>
</reference>
<evidence type="ECO:0000256" key="1">
    <source>
        <dbReference type="ARBA" id="ARBA00006987"/>
    </source>
</evidence>
<gene>
    <name evidence="3" type="ORF">CAL24_06710</name>
</gene>
<feature type="signal peptide" evidence="2">
    <location>
        <begin position="1"/>
        <end position="22"/>
    </location>
</feature>
<proteinExistence type="inferred from homology"/>
<dbReference type="PANTHER" id="PTHR42928">
    <property type="entry name" value="TRICARBOXYLATE-BINDING PROTEIN"/>
    <property type="match status" value="1"/>
</dbReference>
<dbReference type="PANTHER" id="PTHR42928:SF5">
    <property type="entry name" value="BLR1237 PROTEIN"/>
    <property type="match status" value="1"/>
</dbReference>
<accession>A0A261W018</accession>
<keyword evidence="4" id="KW-1185">Reference proteome</keyword>
<name>A0A261W018_9BORD</name>
<dbReference type="AlphaFoldDB" id="A0A261W018"/>
<evidence type="ECO:0000256" key="2">
    <source>
        <dbReference type="SAM" id="SignalP"/>
    </source>
</evidence>
<evidence type="ECO:0000313" key="4">
    <source>
        <dbReference type="Proteomes" id="UP000215633"/>
    </source>
</evidence>